<dbReference type="AlphaFoldDB" id="A0AAE0UB30"/>
<name>A0AAE0UB30_SORBR</name>
<gene>
    <name evidence="1" type="ORF">B0T20DRAFT_247538</name>
</gene>
<accession>A0AAE0UB30</accession>
<sequence>MFLVLTLTMMMTRYAALFLWGRYINSVGSFVKYRTPDSPQTEKDGTYIFKCLCRTVQVSLWLVCDDQRGRRGIGRSNQLPTAREAKKEQRQIFDVSQGDRILAYPHPPLGLNKISFPSGYGSSMMTLACLGLTLDGVEEKRLV</sequence>
<comment type="caution">
    <text evidence="1">The sequence shown here is derived from an EMBL/GenBank/DDBJ whole genome shotgun (WGS) entry which is preliminary data.</text>
</comment>
<keyword evidence="2" id="KW-1185">Reference proteome</keyword>
<reference evidence="1" key="2">
    <citation type="submission" date="2023-07" db="EMBL/GenBank/DDBJ databases">
        <authorList>
            <consortium name="Lawrence Berkeley National Laboratory"/>
            <person name="Haridas S."/>
            <person name="Hensen N."/>
            <person name="Bonometti L."/>
            <person name="Westerberg I."/>
            <person name="Brannstrom I.O."/>
            <person name="Guillou S."/>
            <person name="Cros-Aarteil S."/>
            <person name="Calhoun S."/>
            <person name="Kuo A."/>
            <person name="Mondo S."/>
            <person name="Pangilinan J."/>
            <person name="Riley R."/>
            <person name="LaButti K."/>
            <person name="Andreopoulos B."/>
            <person name="Lipzen A."/>
            <person name="Chen C."/>
            <person name="Yanf M."/>
            <person name="Daum C."/>
            <person name="Ng V."/>
            <person name="Clum A."/>
            <person name="Steindorff A."/>
            <person name="Ohm R."/>
            <person name="Martin F."/>
            <person name="Silar P."/>
            <person name="Natvig D."/>
            <person name="Lalanne C."/>
            <person name="Gautier V."/>
            <person name="Ament-velasquez S.L."/>
            <person name="Kruys A."/>
            <person name="Hutchinson M.I."/>
            <person name="Powell A.J."/>
            <person name="Barry K."/>
            <person name="Miller A.N."/>
            <person name="Grigoriev I.V."/>
            <person name="Debuchy R."/>
            <person name="Gladieux P."/>
            <person name="Thoren M.H."/>
            <person name="Johannesson H."/>
        </authorList>
    </citation>
    <scope>NUCLEOTIDE SEQUENCE</scope>
    <source>
        <strain evidence="1">FGSC 1904</strain>
    </source>
</reference>
<reference evidence="1" key="1">
    <citation type="journal article" date="2023" name="Mol. Phylogenet. Evol.">
        <title>Genome-scale phylogeny and comparative genomics of the fungal order Sordariales.</title>
        <authorList>
            <person name="Hensen N."/>
            <person name="Bonometti L."/>
            <person name="Westerberg I."/>
            <person name="Brannstrom I.O."/>
            <person name="Guillou S."/>
            <person name="Cros-Aarteil S."/>
            <person name="Calhoun S."/>
            <person name="Haridas S."/>
            <person name="Kuo A."/>
            <person name="Mondo S."/>
            <person name="Pangilinan J."/>
            <person name="Riley R."/>
            <person name="LaButti K."/>
            <person name="Andreopoulos B."/>
            <person name="Lipzen A."/>
            <person name="Chen C."/>
            <person name="Yan M."/>
            <person name="Daum C."/>
            <person name="Ng V."/>
            <person name="Clum A."/>
            <person name="Steindorff A."/>
            <person name="Ohm R.A."/>
            <person name="Martin F."/>
            <person name="Silar P."/>
            <person name="Natvig D.O."/>
            <person name="Lalanne C."/>
            <person name="Gautier V."/>
            <person name="Ament-Velasquez S.L."/>
            <person name="Kruys A."/>
            <person name="Hutchinson M.I."/>
            <person name="Powell A.J."/>
            <person name="Barry K."/>
            <person name="Miller A.N."/>
            <person name="Grigoriev I.V."/>
            <person name="Debuchy R."/>
            <person name="Gladieux P."/>
            <person name="Hiltunen Thoren M."/>
            <person name="Johannesson H."/>
        </authorList>
    </citation>
    <scope>NUCLEOTIDE SEQUENCE</scope>
    <source>
        <strain evidence="1">FGSC 1904</strain>
    </source>
</reference>
<organism evidence="1 2">
    <name type="scientific">Sordaria brevicollis</name>
    <dbReference type="NCBI Taxonomy" id="83679"/>
    <lineage>
        <taxon>Eukaryota</taxon>
        <taxon>Fungi</taxon>
        <taxon>Dikarya</taxon>
        <taxon>Ascomycota</taxon>
        <taxon>Pezizomycotina</taxon>
        <taxon>Sordariomycetes</taxon>
        <taxon>Sordariomycetidae</taxon>
        <taxon>Sordariales</taxon>
        <taxon>Sordariaceae</taxon>
        <taxon>Sordaria</taxon>
    </lineage>
</organism>
<evidence type="ECO:0000313" key="2">
    <source>
        <dbReference type="Proteomes" id="UP001281003"/>
    </source>
</evidence>
<protein>
    <submittedName>
        <fullName evidence="1">Uncharacterized protein</fullName>
    </submittedName>
</protein>
<evidence type="ECO:0000313" key="1">
    <source>
        <dbReference type="EMBL" id="KAK3397029.1"/>
    </source>
</evidence>
<dbReference type="Proteomes" id="UP001281003">
    <property type="component" value="Unassembled WGS sequence"/>
</dbReference>
<dbReference type="EMBL" id="JAUTDP010000008">
    <property type="protein sequence ID" value="KAK3397029.1"/>
    <property type="molecule type" value="Genomic_DNA"/>
</dbReference>
<proteinExistence type="predicted"/>